<evidence type="ECO:0000313" key="1">
    <source>
        <dbReference type="EMBL" id="MEN2788629.1"/>
    </source>
</evidence>
<gene>
    <name evidence="1" type="ORF">ABC974_03240</name>
</gene>
<name>A0ABU9XYL4_9SPHN</name>
<dbReference type="PANTHER" id="PTHR43844">
    <property type="entry name" value="METHIONINE SYNTHASE"/>
    <property type="match status" value="1"/>
</dbReference>
<sequence length="375" mass="41005">MTIATTHVGSLPRGPELTPLLLARDHGEPYDEIAFDEVVQAAVDAAVAAQVAAGVTIVSDGELGKVGYSTYMIERLEGFGGHTDRKPALDLAPLPELRAKLAHIMGAQEFTRASCIAPVKLVNLQPLHDDIRRFRTALDRHGEGTRAFMNAASPGLITAFQVNRYYPSHEAYLADLVTAMSPEYEAIVEAGFELQLDCPDLAMARHTGYQEMSEAEFLKAIEANVDALNAATANIPPEKMRMHVCWGNYEGPHDHDIPLERIVQIVLKARPATILFEAANPRHEHEWIVWRDATVPEGKILAPGLIDTCSNYLEHPELIAQRIERFAGIVGADRVVASTDCGFGTFAGYGKIDPAVTWAKLRNLREGADIAAARL</sequence>
<comment type="caution">
    <text evidence="1">The sequence shown here is derived from an EMBL/GenBank/DDBJ whole genome shotgun (WGS) entry which is preliminary data.</text>
</comment>
<dbReference type="Gene3D" id="3.20.20.210">
    <property type="match status" value="1"/>
</dbReference>
<dbReference type="RefSeq" id="WP_343890646.1">
    <property type="nucleotide sequence ID" value="NZ_BAAAEH010000035.1"/>
</dbReference>
<dbReference type="SUPFAM" id="SSF51726">
    <property type="entry name" value="UROD/MetE-like"/>
    <property type="match status" value="1"/>
</dbReference>
<accession>A0ABU9XYL4</accession>
<reference evidence="1 2" key="1">
    <citation type="submission" date="2024-05" db="EMBL/GenBank/DDBJ databases">
        <authorList>
            <person name="Liu Q."/>
            <person name="Xin Y.-H."/>
        </authorList>
    </citation>
    <scope>NUCLEOTIDE SEQUENCE [LARGE SCALE GENOMIC DNA]</scope>
    <source>
        <strain evidence="1 2">CGMCC 1.10181</strain>
    </source>
</reference>
<dbReference type="PANTHER" id="PTHR43844:SF2">
    <property type="entry name" value="SYNTHASE, VITAMIN-B12 INDEPENDENT, PUTATIVE (AFU_ORTHOLOGUE AFUA_3G12060)-RELATED"/>
    <property type="match status" value="1"/>
</dbReference>
<dbReference type="Proteomes" id="UP001419910">
    <property type="component" value="Unassembled WGS sequence"/>
</dbReference>
<dbReference type="InterPro" id="IPR002629">
    <property type="entry name" value="Met_Synth_C/arc"/>
</dbReference>
<protein>
    <submittedName>
        <fullName evidence="1">Cobalamin-independent methionine synthase II family protein</fullName>
    </submittedName>
</protein>
<proteinExistence type="predicted"/>
<dbReference type="CDD" id="cd03311">
    <property type="entry name" value="CIMS_C_terminal_like"/>
    <property type="match status" value="1"/>
</dbReference>
<evidence type="ECO:0000313" key="2">
    <source>
        <dbReference type="Proteomes" id="UP001419910"/>
    </source>
</evidence>
<dbReference type="EMBL" id="JBDIME010000002">
    <property type="protein sequence ID" value="MEN2788629.1"/>
    <property type="molecule type" value="Genomic_DNA"/>
</dbReference>
<organism evidence="1 2">
    <name type="scientific">Sphingomonas oligophenolica</name>
    <dbReference type="NCBI Taxonomy" id="301154"/>
    <lineage>
        <taxon>Bacteria</taxon>
        <taxon>Pseudomonadati</taxon>
        <taxon>Pseudomonadota</taxon>
        <taxon>Alphaproteobacteria</taxon>
        <taxon>Sphingomonadales</taxon>
        <taxon>Sphingomonadaceae</taxon>
        <taxon>Sphingomonas</taxon>
    </lineage>
</organism>
<dbReference type="InterPro" id="IPR038071">
    <property type="entry name" value="UROD/MetE-like_sf"/>
</dbReference>
<keyword evidence="2" id="KW-1185">Reference proteome</keyword>